<feature type="transmembrane region" description="Helical" evidence="1">
    <location>
        <begin position="78"/>
        <end position="98"/>
    </location>
</feature>
<comment type="caution">
    <text evidence="2">The sequence shown here is derived from an EMBL/GenBank/DDBJ whole genome shotgun (WGS) entry which is preliminary data.</text>
</comment>
<evidence type="ECO:0000256" key="1">
    <source>
        <dbReference type="SAM" id="Phobius"/>
    </source>
</evidence>
<sequence length="259" mass="27001">MRSLPARGVEPGLAVRWRRSRALLAAAFGWVPGAVVLACVAMALVGDRPVGWWSVLPVVGALVPAVVPLAVRVDPPSWAKVAWLGAAGSLVLGAFPAYGVAGGVAALPFFLVAWVALPTGFLLGRGAYRELMLPLVAELGSTDLEVRVGVRIAVEHADLITAGATVGRTHLVLHARRHVPNSAGSPAEVAVPWGGVLGVHVELLAQLRPWLSLADGTPLLARPGPVVVVRTARGAVLIPSDDARQVAGIVDRRVRRARA</sequence>
<feature type="transmembrane region" description="Helical" evidence="1">
    <location>
        <begin position="50"/>
        <end position="71"/>
    </location>
</feature>
<keyword evidence="1" id="KW-0812">Transmembrane</keyword>
<evidence type="ECO:0000313" key="2">
    <source>
        <dbReference type="EMBL" id="EWC58482.1"/>
    </source>
</evidence>
<organism evidence="2 3">
    <name type="scientific">Actinokineospora spheciospongiae</name>
    <dbReference type="NCBI Taxonomy" id="909613"/>
    <lineage>
        <taxon>Bacteria</taxon>
        <taxon>Bacillati</taxon>
        <taxon>Actinomycetota</taxon>
        <taxon>Actinomycetes</taxon>
        <taxon>Pseudonocardiales</taxon>
        <taxon>Pseudonocardiaceae</taxon>
        <taxon>Actinokineospora</taxon>
    </lineage>
</organism>
<dbReference type="STRING" id="909613.UO65_6374"/>
<dbReference type="eggNOG" id="ENOG5031YAY">
    <property type="taxonomic scope" value="Bacteria"/>
</dbReference>
<protein>
    <submittedName>
        <fullName evidence="2">Uncharacterized protein</fullName>
    </submittedName>
</protein>
<name>W7INZ8_9PSEU</name>
<proteinExistence type="predicted"/>
<dbReference type="EMBL" id="AYXG01000241">
    <property type="protein sequence ID" value="EWC58482.1"/>
    <property type="molecule type" value="Genomic_DNA"/>
</dbReference>
<feature type="transmembrane region" description="Helical" evidence="1">
    <location>
        <begin position="104"/>
        <end position="123"/>
    </location>
</feature>
<dbReference type="Proteomes" id="UP000019277">
    <property type="component" value="Unassembled WGS sequence"/>
</dbReference>
<reference evidence="2 3" key="1">
    <citation type="journal article" date="2014" name="Genome Announc.">
        <title>Draft Genome Sequence of the Antitrypanosomally Active Sponge-Associated Bacterium Actinokineospora sp. Strain EG49.</title>
        <authorList>
            <person name="Harjes J."/>
            <person name="Ryu T."/>
            <person name="Abdelmohsen U.R."/>
            <person name="Moitinho-Silva L."/>
            <person name="Horn H."/>
            <person name="Ravasi T."/>
            <person name="Hentschel U."/>
        </authorList>
    </citation>
    <scope>NUCLEOTIDE SEQUENCE [LARGE SCALE GENOMIC DNA]</scope>
    <source>
        <strain evidence="2 3">EG49</strain>
    </source>
</reference>
<dbReference type="RefSeq" id="WP_152552369.1">
    <property type="nucleotide sequence ID" value="NZ_AYXG01000241.1"/>
</dbReference>
<keyword evidence="3" id="KW-1185">Reference proteome</keyword>
<gene>
    <name evidence="2" type="ORF">UO65_6374</name>
</gene>
<keyword evidence="1" id="KW-0472">Membrane</keyword>
<feature type="transmembrane region" description="Helical" evidence="1">
    <location>
        <begin position="21"/>
        <end position="44"/>
    </location>
</feature>
<evidence type="ECO:0000313" key="3">
    <source>
        <dbReference type="Proteomes" id="UP000019277"/>
    </source>
</evidence>
<keyword evidence="1" id="KW-1133">Transmembrane helix</keyword>
<accession>W7INZ8</accession>
<dbReference type="AlphaFoldDB" id="W7INZ8"/>